<feature type="compositionally biased region" description="Pro residues" evidence="5">
    <location>
        <begin position="204"/>
        <end position="218"/>
    </location>
</feature>
<feature type="compositionally biased region" description="Polar residues" evidence="5">
    <location>
        <begin position="148"/>
        <end position="161"/>
    </location>
</feature>
<feature type="compositionally biased region" description="Basic and acidic residues" evidence="5">
    <location>
        <begin position="530"/>
        <end position="539"/>
    </location>
</feature>
<dbReference type="FunFam" id="4.10.280.10:FF:000004">
    <property type="entry name" value="Basic helix-loop-helix transcription factor"/>
    <property type="match status" value="1"/>
</dbReference>
<feature type="compositionally biased region" description="Pro residues" evidence="5">
    <location>
        <begin position="167"/>
        <end position="179"/>
    </location>
</feature>
<keyword evidence="3" id="KW-0804">Transcription</keyword>
<dbReference type="SMART" id="SM00353">
    <property type="entry name" value="HLH"/>
    <property type="match status" value="1"/>
</dbReference>
<feature type="compositionally biased region" description="Basic residues" evidence="5">
    <location>
        <begin position="57"/>
        <end position="67"/>
    </location>
</feature>
<dbReference type="PANTHER" id="PTHR46807:SF8">
    <property type="entry name" value="TRANSCRIPTION FACTOR PIF1-LIKE ISOFORM X2"/>
    <property type="match status" value="1"/>
</dbReference>
<dbReference type="GO" id="GO:0046983">
    <property type="term" value="F:protein dimerization activity"/>
    <property type="evidence" value="ECO:0007669"/>
    <property type="project" value="InterPro"/>
</dbReference>
<dbReference type="Gene3D" id="4.10.280.10">
    <property type="entry name" value="Helix-loop-helix DNA-binding domain"/>
    <property type="match status" value="1"/>
</dbReference>
<dbReference type="Pfam" id="PF00010">
    <property type="entry name" value="HLH"/>
    <property type="match status" value="1"/>
</dbReference>
<comment type="caution">
    <text evidence="7">The sequence shown here is derived from an EMBL/GenBank/DDBJ whole genome shotgun (WGS) entry which is preliminary data.</text>
</comment>
<dbReference type="GO" id="GO:0005634">
    <property type="term" value="C:nucleus"/>
    <property type="evidence" value="ECO:0007669"/>
    <property type="project" value="UniProtKB-SubCell"/>
</dbReference>
<feature type="region of interest" description="Disordered" evidence="5">
    <location>
        <begin position="54"/>
        <end position="95"/>
    </location>
</feature>
<dbReference type="AlphaFoldDB" id="A0AA41VYF1"/>
<dbReference type="InterPro" id="IPR011598">
    <property type="entry name" value="bHLH_dom"/>
</dbReference>
<feature type="region of interest" description="Disordered" evidence="5">
    <location>
        <begin position="15"/>
        <end position="40"/>
    </location>
</feature>
<dbReference type="PANTHER" id="PTHR46807">
    <property type="entry name" value="TRANSCRIPTION FACTOR PIF3"/>
    <property type="match status" value="1"/>
</dbReference>
<dbReference type="PROSITE" id="PS50888">
    <property type="entry name" value="BHLH"/>
    <property type="match status" value="1"/>
</dbReference>
<dbReference type="InterPro" id="IPR036638">
    <property type="entry name" value="HLH_DNA-bd_sf"/>
</dbReference>
<feature type="region of interest" description="Disordered" evidence="5">
    <location>
        <begin position="509"/>
        <end position="539"/>
    </location>
</feature>
<organism evidence="7 8">
    <name type="scientific">Papaver nudicaule</name>
    <name type="common">Iceland poppy</name>
    <dbReference type="NCBI Taxonomy" id="74823"/>
    <lineage>
        <taxon>Eukaryota</taxon>
        <taxon>Viridiplantae</taxon>
        <taxon>Streptophyta</taxon>
        <taxon>Embryophyta</taxon>
        <taxon>Tracheophyta</taxon>
        <taxon>Spermatophyta</taxon>
        <taxon>Magnoliopsida</taxon>
        <taxon>Ranunculales</taxon>
        <taxon>Papaveraceae</taxon>
        <taxon>Papaveroideae</taxon>
        <taxon>Papaver</taxon>
    </lineage>
</organism>
<evidence type="ECO:0000256" key="2">
    <source>
        <dbReference type="ARBA" id="ARBA00023015"/>
    </source>
</evidence>
<gene>
    <name evidence="7" type="ORF">MKW94_017263</name>
</gene>
<feature type="compositionally biased region" description="Basic and acidic residues" evidence="5">
    <location>
        <begin position="311"/>
        <end position="343"/>
    </location>
</feature>
<name>A0AA41VYF1_PAPNU</name>
<dbReference type="Proteomes" id="UP001177140">
    <property type="component" value="Unassembled WGS sequence"/>
</dbReference>
<evidence type="ECO:0000256" key="3">
    <source>
        <dbReference type="ARBA" id="ARBA00023163"/>
    </source>
</evidence>
<sequence length="539" mass="59687">MNRWCVPDFEAEEDHQLIQSSSSSGFHRPAPNKPSKHGDELVELLWENGQLVNQSHKSLKKKTHHSKYPYQQPEDEYDSGAASISGSREFQHMGPPSRLMEEAGEAATGSNHHQNHLFMEEDEMASWLHYPLSPDDNSAFRPQFGAANDNSNDNHAYSTQFGCDYTPPQPQAPPQPQPQPSVNGITQILDDHHSEYKFSAATPPLAPHGPPMPPPPPTSSSSSAKLHGFGHFSRPKVLRSDESQPTTSDKMGKGLAVLDNSCQTPPMWTSKSSDTVVPDKDEAVVASEQMTARTSSSAGSGAGTEPSTKLPTEDRKRKAREPDEHEYQSEDDKFESADTKEQARGPTSARRARAAEVHNLSERRRRDRINEKMKALQELIPRCNKSDKASMLDEAIEYLKSLQLQVQMMSMGCGMVPMMFPPGVQQFMPQMGMGMGMGMHMGMGMDFGLNRPMMMPFTSVLAPRPAHLGQTLPVPTFHVPPPTANTDNWTRPPIFPADPYQSYLNSLHMQVPRPPDQSPAIAQPSTSKGVENDNNHKPD</sequence>
<dbReference type="EMBL" id="JAJJMA010319205">
    <property type="protein sequence ID" value="MCL7049712.1"/>
    <property type="molecule type" value="Genomic_DNA"/>
</dbReference>
<evidence type="ECO:0000256" key="4">
    <source>
        <dbReference type="ARBA" id="ARBA00023242"/>
    </source>
</evidence>
<evidence type="ECO:0000256" key="1">
    <source>
        <dbReference type="ARBA" id="ARBA00004123"/>
    </source>
</evidence>
<dbReference type="InterPro" id="IPR044273">
    <property type="entry name" value="PIF3-like"/>
</dbReference>
<protein>
    <recommendedName>
        <fullName evidence="6">BHLH domain-containing protein</fullName>
    </recommendedName>
</protein>
<accession>A0AA41VYF1</accession>
<evidence type="ECO:0000313" key="7">
    <source>
        <dbReference type="EMBL" id="MCL7049712.1"/>
    </source>
</evidence>
<keyword evidence="4" id="KW-0539">Nucleus</keyword>
<feature type="compositionally biased region" description="Polar residues" evidence="5">
    <location>
        <begin position="260"/>
        <end position="275"/>
    </location>
</feature>
<feature type="region of interest" description="Disordered" evidence="5">
    <location>
        <begin position="139"/>
        <end position="358"/>
    </location>
</feature>
<dbReference type="GO" id="GO:0003700">
    <property type="term" value="F:DNA-binding transcription factor activity"/>
    <property type="evidence" value="ECO:0007669"/>
    <property type="project" value="InterPro"/>
</dbReference>
<keyword evidence="8" id="KW-1185">Reference proteome</keyword>
<dbReference type="CDD" id="cd11445">
    <property type="entry name" value="bHLH_AtPIF_like"/>
    <property type="match status" value="1"/>
</dbReference>
<dbReference type="SUPFAM" id="SSF47459">
    <property type="entry name" value="HLH, helix-loop-helix DNA-binding domain"/>
    <property type="match status" value="1"/>
</dbReference>
<comment type="subcellular location">
    <subcellularLocation>
        <location evidence="1">Nucleus</location>
    </subcellularLocation>
</comment>
<proteinExistence type="predicted"/>
<reference evidence="7" key="1">
    <citation type="submission" date="2022-03" db="EMBL/GenBank/DDBJ databases">
        <title>A functionally conserved STORR gene fusion in Papaver species that diverged 16.8 million years ago.</title>
        <authorList>
            <person name="Catania T."/>
        </authorList>
    </citation>
    <scope>NUCLEOTIDE SEQUENCE</scope>
    <source>
        <strain evidence="7">S-191538</strain>
    </source>
</reference>
<feature type="domain" description="BHLH" evidence="6">
    <location>
        <begin position="353"/>
        <end position="402"/>
    </location>
</feature>
<evidence type="ECO:0000256" key="5">
    <source>
        <dbReference type="SAM" id="MobiDB-lite"/>
    </source>
</evidence>
<evidence type="ECO:0000313" key="8">
    <source>
        <dbReference type="Proteomes" id="UP001177140"/>
    </source>
</evidence>
<keyword evidence="2" id="KW-0805">Transcription regulation</keyword>
<evidence type="ECO:0000259" key="6">
    <source>
        <dbReference type="PROSITE" id="PS50888"/>
    </source>
</evidence>
<dbReference type="InterPro" id="IPR047265">
    <property type="entry name" value="PIF1-like_bHLH"/>
</dbReference>